<keyword evidence="4" id="KW-0130">Cell adhesion</keyword>
<evidence type="ECO:0000313" key="9">
    <source>
        <dbReference type="RefSeq" id="XP_018542507.1"/>
    </source>
</evidence>
<dbReference type="AlphaFoldDB" id="A0AAJ7V9U7"/>
<dbReference type="PANTHER" id="PTHR10372:SF25">
    <property type="entry name" value="PLAKOPHILIN-2"/>
    <property type="match status" value="1"/>
</dbReference>
<accession>A0AAJ7V9U7</accession>
<gene>
    <name evidence="9" type="primary">pkp2</name>
</gene>
<dbReference type="PROSITE" id="PS50176">
    <property type="entry name" value="ARM_REPEAT"/>
    <property type="match status" value="1"/>
</dbReference>
<evidence type="ECO:0000256" key="5">
    <source>
        <dbReference type="ARBA" id="ARBA00022949"/>
    </source>
</evidence>
<keyword evidence="5" id="KW-0965">Cell junction</keyword>
<dbReference type="GO" id="GO:0002934">
    <property type="term" value="P:desmosome organization"/>
    <property type="evidence" value="ECO:0007669"/>
    <property type="project" value="TreeGrafter"/>
</dbReference>
<dbReference type="GO" id="GO:0045110">
    <property type="term" value="P:intermediate filament bundle assembly"/>
    <property type="evidence" value="ECO:0007669"/>
    <property type="project" value="TreeGrafter"/>
</dbReference>
<dbReference type="InterPro" id="IPR011989">
    <property type="entry name" value="ARM-like"/>
</dbReference>
<dbReference type="InterPro" id="IPR000225">
    <property type="entry name" value="Armadillo"/>
</dbReference>
<keyword evidence="3" id="KW-0677">Repeat</keyword>
<dbReference type="GO" id="GO:0072659">
    <property type="term" value="P:protein localization to plasma membrane"/>
    <property type="evidence" value="ECO:0007669"/>
    <property type="project" value="TreeGrafter"/>
</dbReference>
<dbReference type="Pfam" id="PF00514">
    <property type="entry name" value="Arm"/>
    <property type="match status" value="1"/>
</dbReference>
<evidence type="ECO:0000256" key="6">
    <source>
        <dbReference type="PROSITE-ProRule" id="PRU00259"/>
    </source>
</evidence>
<dbReference type="GO" id="GO:0005634">
    <property type="term" value="C:nucleus"/>
    <property type="evidence" value="ECO:0007669"/>
    <property type="project" value="TreeGrafter"/>
</dbReference>
<reference evidence="9" key="1">
    <citation type="submission" date="2025-08" db="UniProtKB">
        <authorList>
            <consortium name="RefSeq"/>
        </authorList>
    </citation>
    <scope>IDENTIFICATION</scope>
    <source>
        <tissue evidence="9">Brain</tissue>
    </source>
</reference>
<dbReference type="GO" id="GO:0005737">
    <property type="term" value="C:cytoplasm"/>
    <property type="evidence" value="ECO:0007669"/>
    <property type="project" value="TreeGrafter"/>
</dbReference>
<evidence type="ECO:0000256" key="4">
    <source>
        <dbReference type="ARBA" id="ARBA00022889"/>
    </source>
</evidence>
<dbReference type="GO" id="GO:0098609">
    <property type="term" value="P:cell-cell adhesion"/>
    <property type="evidence" value="ECO:0007669"/>
    <property type="project" value="InterPro"/>
</dbReference>
<feature type="region of interest" description="Disordered" evidence="7">
    <location>
        <begin position="101"/>
        <end position="128"/>
    </location>
</feature>
<feature type="repeat" description="ARM" evidence="6">
    <location>
        <begin position="347"/>
        <end position="389"/>
    </location>
</feature>
<name>A0AAJ7V9U7_LATCA</name>
<evidence type="ECO:0000256" key="1">
    <source>
        <dbReference type="ARBA" id="ARBA00004282"/>
    </source>
</evidence>
<evidence type="ECO:0000313" key="8">
    <source>
        <dbReference type="Proteomes" id="UP000694890"/>
    </source>
</evidence>
<dbReference type="SMART" id="SM00185">
    <property type="entry name" value="ARM"/>
    <property type="match status" value="6"/>
</dbReference>
<evidence type="ECO:0000256" key="2">
    <source>
        <dbReference type="ARBA" id="ARBA00005462"/>
    </source>
</evidence>
<dbReference type="RefSeq" id="XP_018542507.1">
    <property type="nucleotide sequence ID" value="XM_018686991.2"/>
</dbReference>
<dbReference type="GO" id="GO:0007507">
    <property type="term" value="P:heart development"/>
    <property type="evidence" value="ECO:0007669"/>
    <property type="project" value="TreeGrafter"/>
</dbReference>
<dbReference type="GO" id="GO:0005912">
    <property type="term" value="C:adherens junction"/>
    <property type="evidence" value="ECO:0007669"/>
    <property type="project" value="TreeGrafter"/>
</dbReference>
<sequence>MDEVFFKSALPAQDSFVLDDTSLALPAEPSARSSTKLDSNDRSLRVHQQVQLTLARRAKKPVSNGGVHLQKSTAKSFDAVDGLLPNMKFSQVNGLSFTNHSLSSSHIRRPSRRVEVSPPPSPGLSRGRFSYNVHRFGTYTLPAPSQSHKVNPLQNSDTFRRYAFSEAPRATLPRASTSAYGSFRQRSLRQIAGQQPVFANAAFQQSGGYSSHWNRNQSVVKKESRAVQGNSCDMMLGAAQHDEGLSWFAQVRNDGLGLRRLNSYPPSVVSMEVDVGRQMGEELPIQPIQAQTVTTLKSENKPPEMTLERAVSLLSQDDEETLICAASHIQNQCFKSADAKRMVYYLHGIGKLLQLLHNDNEEVQRVAAGSLRNIVYQSNENKMEVKENEGLAIILGALKSSRDVETRRQLAGLLWNLSSHDLLKERLSKEALNILTQSVLVPSSGISEGENPKDDLLADAEVFHYATGCLRNLSSAGPDGRKAMRDCENLIDSLVYYVRGTIADYKTDDKSTENCVCILHNLSYQVEAELPKKYTKDLTESRQNLAHRPKTVSCFPSRSAKITEHLERQSPLLEEKANPRGIEWLWSAITIRMYLSLIARSVRHYTQEAAIGALQNITAGNGAVSEAIAFTIVQRENGLQHVKKMLQEGESAVRRTAISLIRNLSRYQELHPDIVNQVLPEVAGMLPNNDTGTDLPTEVTASLCHILINLSQSDMQHVRAIVNQGALPKIINISSKDNGYGPSRAGQAACVLLHTMWKYTDLHGAYKKCGYRKTDFVNARTTKAVNSGRN</sequence>
<dbReference type="PANTHER" id="PTHR10372">
    <property type="entry name" value="PLAKOPHILLIN-RELATED"/>
    <property type="match status" value="1"/>
</dbReference>
<evidence type="ECO:0000256" key="7">
    <source>
        <dbReference type="SAM" id="MobiDB-lite"/>
    </source>
</evidence>
<dbReference type="CTD" id="5318"/>
<dbReference type="SUPFAM" id="SSF48371">
    <property type="entry name" value="ARM repeat"/>
    <property type="match status" value="1"/>
</dbReference>
<dbReference type="InterPro" id="IPR028435">
    <property type="entry name" value="Plakophilin/d_Catenin"/>
</dbReference>
<dbReference type="GO" id="GO:0005886">
    <property type="term" value="C:plasma membrane"/>
    <property type="evidence" value="ECO:0007669"/>
    <property type="project" value="TreeGrafter"/>
</dbReference>
<protein>
    <submittedName>
        <fullName evidence="9">Plakophilin-2 isoform X1</fullName>
    </submittedName>
</protein>
<dbReference type="GO" id="GO:0014704">
    <property type="term" value="C:intercalated disc"/>
    <property type="evidence" value="ECO:0007669"/>
    <property type="project" value="TreeGrafter"/>
</dbReference>
<comment type="similarity">
    <text evidence="2">Belongs to the beta-catenin family.</text>
</comment>
<dbReference type="KEGG" id="lcf:108890166"/>
<dbReference type="Gene3D" id="1.25.10.10">
    <property type="entry name" value="Leucine-rich Repeat Variant"/>
    <property type="match status" value="1"/>
</dbReference>
<organism evidence="8 9">
    <name type="scientific">Lates calcarifer</name>
    <name type="common">Barramundi</name>
    <name type="synonym">Holocentrus calcarifer</name>
    <dbReference type="NCBI Taxonomy" id="8187"/>
    <lineage>
        <taxon>Eukaryota</taxon>
        <taxon>Metazoa</taxon>
        <taxon>Chordata</taxon>
        <taxon>Craniata</taxon>
        <taxon>Vertebrata</taxon>
        <taxon>Euteleostomi</taxon>
        <taxon>Actinopterygii</taxon>
        <taxon>Neopterygii</taxon>
        <taxon>Teleostei</taxon>
        <taxon>Neoteleostei</taxon>
        <taxon>Acanthomorphata</taxon>
        <taxon>Carangaria</taxon>
        <taxon>Carangaria incertae sedis</taxon>
        <taxon>Centropomidae</taxon>
        <taxon>Lates</taxon>
    </lineage>
</organism>
<dbReference type="InterPro" id="IPR016024">
    <property type="entry name" value="ARM-type_fold"/>
</dbReference>
<dbReference type="Proteomes" id="UP000694890">
    <property type="component" value="Linkage group LG18"/>
</dbReference>
<comment type="subcellular location">
    <subcellularLocation>
        <location evidence="1">Cell junction</location>
    </subcellularLocation>
</comment>
<dbReference type="GeneID" id="108890166"/>
<proteinExistence type="inferred from homology"/>
<evidence type="ECO:0000256" key="3">
    <source>
        <dbReference type="ARBA" id="ARBA00022737"/>
    </source>
</evidence>